<feature type="binding site" evidence="13">
    <location>
        <begin position="250"/>
        <end position="252"/>
    </location>
    <ligand>
        <name>substrate</name>
    </ligand>
</feature>
<evidence type="ECO:0000259" key="15">
    <source>
        <dbReference type="Pfam" id="PF02749"/>
    </source>
</evidence>
<dbReference type="NCBIfam" id="TIGR00078">
    <property type="entry name" value="nadC"/>
    <property type="match status" value="1"/>
</dbReference>
<name>A0A199P6X1_9XANT</name>
<dbReference type="Pfam" id="PF02749">
    <property type="entry name" value="QRPTase_N"/>
    <property type="match status" value="1"/>
</dbReference>
<dbReference type="Gene3D" id="3.20.20.70">
    <property type="entry name" value="Aldolase class I"/>
    <property type="match status" value="1"/>
</dbReference>
<dbReference type="FunFam" id="3.90.1170.20:FF:000001">
    <property type="entry name" value="Nicotinate-nucleotide diphosphorylase (Carboxylating)"/>
    <property type="match status" value="1"/>
</dbReference>
<feature type="binding site" evidence="13">
    <location>
        <position position="201"/>
    </location>
    <ligand>
        <name>substrate</name>
    </ligand>
</feature>
<keyword evidence="7 12" id="KW-0328">Glycosyltransferase</keyword>
<dbReference type="Gene3D" id="3.90.1170.20">
    <property type="entry name" value="Quinolinate phosphoribosyl transferase, N-terminal domain"/>
    <property type="match status" value="1"/>
</dbReference>
<evidence type="ECO:0000313" key="17">
    <source>
        <dbReference type="Proteomes" id="UP000093858"/>
    </source>
</evidence>
<evidence type="ECO:0000256" key="13">
    <source>
        <dbReference type="PIRSR" id="PIRSR006250-1"/>
    </source>
</evidence>
<dbReference type="InterPro" id="IPR036068">
    <property type="entry name" value="Nicotinate_pribotase-like_C"/>
</dbReference>
<feature type="domain" description="Quinolinate phosphoribosyl transferase C-terminal" evidence="14">
    <location>
        <begin position="118"/>
        <end position="286"/>
    </location>
</feature>
<feature type="binding site" evidence="13">
    <location>
        <begin position="271"/>
        <end position="273"/>
    </location>
    <ligand>
        <name>substrate</name>
    </ligand>
</feature>
<evidence type="ECO:0000256" key="9">
    <source>
        <dbReference type="ARBA" id="ARBA00033102"/>
    </source>
</evidence>
<dbReference type="FunFam" id="3.20.20.70:FF:000030">
    <property type="entry name" value="Nicotinate-nucleotide pyrophosphorylase, carboxylating"/>
    <property type="match status" value="1"/>
</dbReference>
<dbReference type="UniPathway" id="UPA00253">
    <property type="reaction ID" value="UER00331"/>
</dbReference>
<feature type="binding site" evidence="13">
    <location>
        <position position="105"/>
    </location>
    <ligand>
        <name>substrate</name>
    </ligand>
</feature>
<evidence type="ECO:0000256" key="8">
    <source>
        <dbReference type="ARBA" id="ARBA00022679"/>
    </source>
</evidence>
<evidence type="ECO:0000256" key="11">
    <source>
        <dbReference type="ARBA" id="ARBA00069173"/>
    </source>
</evidence>
<evidence type="ECO:0000256" key="7">
    <source>
        <dbReference type="ARBA" id="ARBA00022676"/>
    </source>
</evidence>
<dbReference type="GO" id="GO:0009435">
    <property type="term" value="P:NAD+ biosynthetic process"/>
    <property type="evidence" value="ECO:0007669"/>
    <property type="project" value="UniProtKB-UniPathway"/>
</dbReference>
<feature type="binding site" evidence="13">
    <location>
        <position position="172"/>
    </location>
    <ligand>
        <name>substrate</name>
    </ligand>
</feature>
<comment type="pathway">
    <text evidence="2">Cofactor biosynthesis; NAD(+) biosynthesis; nicotinate D-ribonucleotide from quinolinate: step 1/1.</text>
</comment>
<dbReference type="InterPro" id="IPR037128">
    <property type="entry name" value="Quinolinate_PRibosylTase_N_sf"/>
</dbReference>
<evidence type="ECO:0000256" key="6">
    <source>
        <dbReference type="ARBA" id="ARBA00022642"/>
    </source>
</evidence>
<sequence>MSATAVPLQAPAQEQIEADVARALAEDIGSGDVTAALLPDRADSAYLLCKQDAVIAGRPWFDACHRALDPQVRIDWHIAEGEHVAAGTVLALLHGRSRALVSAERASLNFLQTLSATATATAAYVAAVAGTGARILDTRKTLPGLRLAQKYAVRCGGGSNHRFGLYDTVMLKENHIHAAGSLSAAVQAARAQWPQLPLVVEVETLAQLREALTVGCDRILIDDFDAAQRREAVAIAAAAPFHRAIPLEVSGGVDLDGVRAIAADGVDCISIGALTKHVQAVDLSLKLGPPQRGLLGEECHAPSPAPH</sequence>
<dbReference type="RefSeq" id="WP_064538503.1">
    <property type="nucleotide sequence ID" value="NZ_LWSU01000053.1"/>
</dbReference>
<dbReference type="GO" id="GO:0034213">
    <property type="term" value="P:quinolinate catabolic process"/>
    <property type="evidence" value="ECO:0007669"/>
    <property type="project" value="TreeGrafter"/>
</dbReference>
<comment type="function">
    <text evidence="1">Involved in the catabolism of quinolinic acid (QA).</text>
</comment>
<comment type="similarity">
    <text evidence="3 12">Belongs to the NadC/ModD family.</text>
</comment>
<dbReference type="InterPro" id="IPR027277">
    <property type="entry name" value="NadC/ModD"/>
</dbReference>
<evidence type="ECO:0000256" key="3">
    <source>
        <dbReference type="ARBA" id="ARBA00009400"/>
    </source>
</evidence>
<dbReference type="InterPro" id="IPR013785">
    <property type="entry name" value="Aldolase_TIM"/>
</dbReference>
<evidence type="ECO:0000256" key="1">
    <source>
        <dbReference type="ARBA" id="ARBA00003237"/>
    </source>
</evidence>
<evidence type="ECO:0000256" key="5">
    <source>
        <dbReference type="ARBA" id="ARBA00011944"/>
    </source>
</evidence>
<dbReference type="PANTHER" id="PTHR32179:SF3">
    <property type="entry name" value="NICOTINATE-NUCLEOTIDE PYROPHOSPHORYLASE [CARBOXYLATING]"/>
    <property type="match status" value="1"/>
</dbReference>
<dbReference type="SUPFAM" id="SSF54675">
    <property type="entry name" value="Nicotinate/Quinolinate PRTase N-terminal domain-like"/>
    <property type="match status" value="1"/>
</dbReference>
<dbReference type="Pfam" id="PF01729">
    <property type="entry name" value="QRPTase_C"/>
    <property type="match status" value="1"/>
</dbReference>
<evidence type="ECO:0000256" key="10">
    <source>
        <dbReference type="ARBA" id="ARBA00047445"/>
    </source>
</evidence>
<comment type="caution">
    <text evidence="16">The sequence shown here is derived from an EMBL/GenBank/DDBJ whole genome shotgun (WGS) entry which is preliminary data.</text>
</comment>
<dbReference type="PIRSF" id="PIRSF006250">
    <property type="entry name" value="NadC_ModD"/>
    <property type="match status" value="1"/>
</dbReference>
<evidence type="ECO:0000256" key="12">
    <source>
        <dbReference type="PIRNR" id="PIRNR006250"/>
    </source>
</evidence>
<reference evidence="16 17" key="1">
    <citation type="submission" date="2016-04" db="EMBL/GenBank/DDBJ databases">
        <title>Xanthomonas translucens phylogeny.</title>
        <authorList>
            <person name="Langlois P."/>
        </authorList>
    </citation>
    <scope>NUCLEOTIDE SEQUENCE [LARGE SCALE GENOMIC DNA]</scope>
    <source>
        <strain evidence="16 17">B99</strain>
    </source>
</reference>
<feature type="domain" description="Quinolinate phosphoribosyl transferase N-terminal" evidence="15">
    <location>
        <begin position="32"/>
        <end position="115"/>
    </location>
</feature>
<keyword evidence="6" id="KW-0662">Pyridine nucleotide biosynthesis</keyword>
<comment type="subunit">
    <text evidence="4">Hexamer formed by 3 homodimers.</text>
</comment>
<keyword evidence="8 12" id="KW-0808">Transferase</keyword>
<dbReference type="InterPro" id="IPR004393">
    <property type="entry name" value="NadC"/>
</dbReference>
<feature type="binding site" evidence="13">
    <location>
        <position position="162"/>
    </location>
    <ligand>
        <name>substrate</name>
    </ligand>
</feature>
<dbReference type="EC" id="2.4.2.19" evidence="5"/>
<evidence type="ECO:0000256" key="4">
    <source>
        <dbReference type="ARBA" id="ARBA00011218"/>
    </source>
</evidence>
<feature type="binding site" evidence="13">
    <location>
        <position position="222"/>
    </location>
    <ligand>
        <name>substrate</name>
    </ligand>
</feature>
<protein>
    <recommendedName>
        <fullName evidence="11">Probable nicotinate-nucleotide pyrophosphorylase [carboxylating]</fullName>
        <ecNumber evidence="5">2.4.2.19</ecNumber>
    </recommendedName>
    <alternativeName>
        <fullName evidence="9">Quinolinate phosphoribosyltransferase [decarboxylating]</fullName>
    </alternativeName>
</protein>
<accession>A0A199P6X1</accession>
<evidence type="ECO:0000259" key="14">
    <source>
        <dbReference type="Pfam" id="PF01729"/>
    </source>
</evidence>
<gene>
    <name evidence="16" type="ORF">A6R73_11575</name>
</gene>
<dbReference type="AlphaFoldDB" id="A0A199P6X1"/>
<dbReference type="SUPFAM" id="SSF51690">
    <property type="entry name" value="Nicotinate/Quinolinate PRTase C-terminal domain-like"/>
    <property type="match status" value="1"/>
</dbReference>
<dbReference type="EMBL" id="LWSU01000053">
    <property type="protein sequence ID" value="OAX56937.1"/>
    <property type="molecule type" value="Genomic_DNA"/>
</dbReference>
<evidence type="ECO:0000256" key="2">
    <source>
        <dbReference type="ARBA" id="ARBA00004893"/>
    </source>
</evidence>
<dbReference type="GO" id="GO:0005737">
    <property type="term" value="C:cytoplasm"/>
    <property type="evidence" value="ECO:0007669"/>
    <property type="project" value="TreeGrafter"/>
</dbReference>
<proteinExistence type="inferred from homology"/>
<comment type="catalytic activity">
    <reaction evidence="10">
        <text>nicotinate beta-D-ribonucleotide + CO2 + diphosphate = quinolinate + 5-phospho-alpha-D-ribose 1-diphosphate + 2 H(+)</text>
        <dbReference type="Rhea" id="RHEA:12733"/>
        <dbReference type="ChEBI" id="CHEBI:15378"/>
        <dbReference type="ChEBI" id="CHEBI:16526"/>
        <dbReference type="ChEBI" id="CHEBI:29959"/>
        <dbReference type="ChEBI" id="CHEBI:33019"/>
        <dbReference type="ChEBI" id="CHEBI:57502"/>
        <dbReference type="ChEBI" id="CHEBI:58017"/>
        <dbReference type="EC" id="2.4.2.19"/>
    </reaction>
</comment>
<organism evidence="16 17">
    <name type="scientific">Xanthomonas graminis pv. poae</name>
    <dbReference type="NCBI Taxonomy" id="227946"/>
    <lineage>
        <taxon>Bacteria</taxon>
        <taxon>Pseudomonadati</taxon>
        <taxon>Pseudomonadota</taxon>
        <taxon>Gammaproteobacteria</taxon>
        <taxon>Lysobacterales</taxon>
        <taxon>Lysobacteraceae</taxon>
        <taxon>Xanthomonas</taxon>
        <taxon>Xanthomonas translucens group</taxon>
        <taxon>Xanthomonas graminis</taxon>
    </lineage>
</organism>
<dbReference type="GO" id="GO:0004514">
    <property type="term" value="F:nicotinate-nucleotide diphosphorylase (carboxylating) activity"/>
    <property type="evidence" value="ECO:0007669"/>
    <property type="project" value="UniProtKB-EC"/>
</dbReference>
<dbReference type="PANTHER" id="PTHR32179">
    <property type="entry name" value="NICOTINATE-NUCLEOTIDE PYROPHOSPHORYLASE [CARBOXYLATING]"/>
    <property type="match status" value="1"/>
</dbReference>
<evidence type="ECO:0000313" key="16">
    <source>
        <dbReference type="EMBL" id="OAX56937.1"/>
    </source>
</evidence>
<dbReference type="CDD" id="cd01572">
    <property type="entry name" value="QPRTase"/>
    <property type="match status" value="1"/>
</dbReference>
<dbReference type="InterPro" id="IPR022412">
    <property type="entry name" value="Quinolinate_PRibosylTrfase_N"/>
</dbReference>
<dbReference type="InterPro" id="IPR002638">
    <property type="entry name" value="Quinolinate_PRibosylTrfase_C"/>
</dbReference>
<dbReference type="Proteomes" id="UP000093858">
    <property type="component" value="Unassembled WGS sequence"/>
</dbReference>
<feature type="binding site" evidence="13">
    <location>
        <begin position="138"/>
        <end position="140"/>
    </location>
    <ligand>
        <name>substrate</name>
    </ligand>
</feature>